<feature type="transmembrane region" description="Helical" evidence="14">
    <location>
        <begin position="39"/>
        <end position="57"/>
    </location>
</feature>
<dbReference type="InterPro" id="IPR004570">
    <property type="entry name" value="Phosphatidylglycerol_P_synth"/>
</dbReference>
<evidence type="ECO:0000256" key="6">
    <source>
        <dbReference type="ARBA" id="ARBA00022989"/>
    </source>
</evidence>
<dbReference type="Pfam" id="PF01066">
    <property type="entry name" value="CDP-OH_P_transf"/>
    <property type="match status" value="1"/>
</dbReference>
<dbReference type="InterPro" id="IPR043130">
    <property type="entry name" value="CDP-OH_PTrfase_TM_dom"/>
</dbReference>
<dbReference type="NCBIfam" id="TIGR00560">
    <property type="entry name" value="pgsA"/>
    <property type="match status" value="1"/>
</dbReference>
<dbReference type="PIRSF" id="PIRSF000847">
    <property type="entry name" value="Phos_ph_gly_syn"/>
    <property type="match status" value="1"/>
</dbReference>
<dbReference type="PANTHER" id="PTHR14269">
    <property type="entry name" value="CDP-DIACYLGLYCEROL--GLYCEROL-3-PHOSPHATE 3-PHOSPHATIDYLTRANSFERASE-RELATED"/>
    <property type="match status" value="1"/>
</dbReference>
<comment type="subcellular location">
    <subcellularLocation>
        <location evidence="1">Membrane</location>
        <topology evidence="1">Multi-pass membrane protein</topology>
    </subcellularLocation>
</comment>
<evidence type="ECO:0000256" key="13">
    <source>
        <dbReference type="SAM" id="MobiDB-lite"/>
    </source>
</evidence>
<keyword evidence="10" id="KW-1208">Phospholipid metabolism</keyword>
<sequence length="214" mass="23225">MSTEPVDGTTPHPPRKSTMSGRVWRAGDGPVSNGNVPNIITVVRILLAPVFVYLLLLDDGELGVVRWIAAILFIVAIATDGIDGHIARSRNLVTDLGILLDPIADKILTLSALVALSILGELWWWVTIVILVREIGITVYRFAVLSKVVIPASKGGKLKTLAQAVAISLFLVPLVTVLGEWVLWVNWIAMAIAFVLTVYTGIEYLVQAARARRA</sequence>
<keyword evidence="8 14" id="KW-0472">Membrane</keyword>
<dbReference type="EC" id="2.7.8.5" evidence="11"/>
<feature type="transmembrane region" description="Helical" evidence="14">
    <location>
        <begin position="107"/>
        <end position="132"/>
    </location>
</feature>
<evidence type="ECO:0000256" key="11">
    <source>
        <dbReference type="NCBIfam" id="TIGR00560"/>
    </source>
</evidence>
<keyword evidence="4 12" id="KW-0808">Transferase</keyword>
<dbReference type="GO" id="GO:0008444">
    <property type="term" value="F:CDP-diacylglycerol-glycerol-3-phosphate 3-phosphatidyltransferase activity"/>
    <property type="evidence" value="ECO:0007669"/>
    <property type="project" value="UniProtKB-EC"/>
</dbReference>
<evidence type="ECO:0000256" key="12">
    <source>
        <dbReference type="RuleBase" id="RU003750"/>
    </source>
</evidence>
<dbReference type="PANTHER" id="PTHR14269:SF52">
    <property type="entry name" value="PHOSPHATIDYLGLYCEROPHOSPHATE SYNTHASE-RELATED"/>
    <property type="match status" value="1"/>
</dbReference>
<dbReference type="InterPro" id="IPR000462">
    <property type="entry name" value="CDP-OH_P_trans"/>
</dbReference>
<organism evidence="15 16">
    <name type="scientific">Conyzicola nivalis</name>
    <dbReference type="NCBI Taxonomy" id="1477021"/>
    <lineage>
        <taxon>Bacteria</taxon>
        <taxon>Bacillati</taxon>
        <taxon>Actinomycetota</taxon>
        <taxon>Actinomycetes</taxon>
        <taxon>Micrococcales</taxon>
        <taxon>Microbacteriaceae</taxon>
        <taxon>Conyzicola</taxon>
    </lineage>
</organism>
<evidence type="ECO:0000313" key="15">
    <source>
        <dbReference type="EMBL" id="MET4580955.1"/>
    </source>
</evidence>
<evidence type="ECO:0000256" key="8">
    <source>
        <dbReference type="ARBA" id="ARBA00023136"/>
    </source>
</evidence>
<keyword evidence="5 14" id="KW-0812">Transmembrane</keyword>
<comment type="caution">
    <text evidence="15">The sequence shown here is derived from an EMBL/GenBank/DDBJ whole genome shotgun (WGS) entry which is preliminary data.</text>
</comment>
<comment type="similarity">
    <text evidence="2 12">Belongs to the CDP-alcohol phosphatidyltransferase class-I family.</text>
</comment>
<keyword evidence="6 14" id="KW-1133">Transmembrane helix</keyword>
<protein>
    <recommendedName>
        <fullName evidence="11">CDP-diacylglycerol--glycerol-3-phosphate 3-phosphatidyltransferase</fullName>
        <ecNumber evidence="11">2.7.8.5</ecNumber>
    </recommendedName>
</protein>
<evidence type="ECO:0000256" key="9">
    <source>
        <dbReference type="ARBA" id="ARBA00023209"/>
    </source>
</evidence>
<evidence type="ECO:0000256" key="5">
    <source>
        <dbReference type="ARBA" id="ARBA00022692"/>
    </source>
</evidence>
<reference evidence="15 16" key="1">
    <citation type="submission" date="2024-06" db="EMBL/GenBank/DDBJ databases">
        <title>Sorghum-associated microbial communities from plants grown in Nebraska, USA.</title>
        <authorList>
            <person name="Schachtman D."/>
        </authorList>
    </citation>
    <scope>NUCLEOTIDE SEQUENCE [LARGE SCALE GENOMIC DNA]</scope>
    <source>
        <strain evidence="15 16">2857</strain>
    </source>
</reference>
<feature type="transmembrane region" description="Helical" evidence="14">
    <location>
        <begin position="184"/>
        <end position="206"/>
    </location>
</feature>
<evidence type="ECO:0000256" key="3">
    <source>
        <dbReference type="ARBA" id="ARBA00022516"/>
    </source>
</evidence>
<evidence type="ECO:0000256" key="2">
    <source>
        <dbReference type="ARBA" id="ARBA00010441"/>
    </source>
</evidence>
<dbReference type="PROSITE" id="PS00379">
    <property type="entry name" value="CDP_ALCOHOL_P_TRANSF"/>
    <property type="match status" value="1"/>
</dbReference>
<dbReference type="Proteomes" id="UP001549257">
    <property type="component" value="Unassembled WGS sequence"/>
</dbReference>
<feature type="transmembrane region" description="Helical" evidence="14">
    <location>
        <begin position="64"/>
        <end position="87"/>
    </location>
</feature>
<keyword evidence="9" id="KW-0594">Phospholipid biosynthesis</keyword>
<evidence type="ECO:0000256" key="14">
    <source>
        <dbReference type="SAM" id="Phobius"/>
    </source>
</evidence>
<name>A0ABV2QIT0_9MICO</name>
<accession>A0ABV2QIT0</accession>
<evidence type="ECO:0000256" key="4">
    <source>
        <dbReference type="ARBA" id="ARBA00022679"/>
    </source>
</evidence>
<dbReference type="InterPro" id="IPR050324">
    <property type="entry name" value="CDP-alcohol_PTase-I"/>
</dbReference>
<dbReference type="InterPro" id="IPR048254">
    <property type="entry name" value="CDP_ALCOHOL_P_TRANSF_CS"/>
</dbReference>
<evidence type="ECO:0000256" key="1">
    <source>
        <dbReference type="ARBA" id="ARBA00004141"/>
    </source>
</evidence>
<dbReference type="EMBL" id="JBEPSJ010000001">
    <property type="protein sequence ID" value="MET4580955.1"/>
    <property type="molecule type" value="Genomic_DNA"/>
</dbReference>
<evidence type="ECO:0000256" key="7">
    <source>
        <dbReference type="ARBA" id="ARBA00023098"/>
    </source>
</evidence>
<dbReference type="Gene3D" id="1.20.120.1760">
    <property type="match status" value="1"/>
</dbReference>
<keyword evidence="7" id="KW-0443">Lipid metabolism</keyword>
<keyword evidence="16" id="KW-1185">Reference proteome</keyword>
<keyword evidence="3" id="KW-0444">Lipid biosynthesis</keyword>
<gene>
    <name evidence="15" type="ORF">ABIE21_000445</name>
</gene>
<evidence type="ECO:0000256" key="10">
    <source>
        <dbReference type="ARBA" id="ARBA00023264"/>
    </source>
</evidence>
<feature type="transmembrane region" description="Helical" evidence="14">
    <location>
        <begin position="160"/>
        <end position="178"/>
    </location>
</feature>
<evidence type="ECO:0000313" key="16">
    <source>
        <dbReference type="Proteomes" id="UP001549257"/>
    </source>
</evidence>
<feature type="region of interest" description="Disordered" evidence="13">
    <location>
        <begin position="1"/>
        <end position="23"/>
    </location>
</feature>
<proteinExistence type="inferred from homology"/>